<evidence type="ECO:0000256" key="1">
    <source>
        <dbReference type="PROSITE-ProRule" id="PRU00339"/>
    </source>
</evidence>
<evidence type="ECO:0000313" key="3">
    <source>
        <dbReference type="EMBL" id="ETR72312.1"/>
    </source>
</evidence>
<accession>A0A1V1PBM9</accession>
<sequence length="937" mass="107035">MQYNHIKIPLELSQQIIQKLKEQFALVVQAIESNQNVRFSEIAPLCDLLSQVIQKQPAFMDVLSNQLKTGEFFTIHLQHHDPEILNLPWCMAKDPVSGTRIEDNPQIYLINNLLNDQGLAFPDTPIDLAPLPLRILVMVSSPKDATYKNRLNYEGEEMAILHAFEPLLQSGAVEIHFTNNGSLDELKRKAEHNKYHLLHFSGHGTFQDGKGYLVLEDDFTLKTKYVSGTNIAKALIRDDGYHIPLVLLSACQSAAGSIEKGFHNVTLDLLEHGFPNIIAMSMSVKDAHATQFARSLYDGLNQERSIVSAFHEAIRYLKKYELQLMQQYYGANAGAISPFQYAIPKLYARTTDFRLFDSQAKREKARLESCAYIFKQSKFHQKIPEFVFIGRRQEKAELLSPLFNHKPVQIKGMGGVGKTAIAIHLAQRYLAQHPHAIPFFFNEESRTAGSILNALKKALLFNHDVSVTDKLVELEKGTDKILYLIRLLIKKDSRPLFIFDNLESFQQDIGGAFKPEHSDIAETITAICDDQQVPVLLTSRYPLPDIKPIACITDLNQIQLTDFWKKCLQLDMADMRYDSLKKLDLSESLPSGKKLNFYEIVQVLHTAFGGNFRALEFFNDIYKLEKDNIYTTINELRKLPENYQQETLVKMSKDLIFAQLMNKLDHTQEQVLYLLSHFNVPVQPMVLTQQLMHAAQNQTSTNKPNILPTQIYEALKMLHAYTLIEMSQSQENNRVYVYVTPIVKGLIRIDQPDSLLKECASELRFSHQVAGQYFYGLFQNQSVDALSELSEAFDHFYLAKDQGKLNEIGRRLANFYYKRSYFQTALTYCQKVEQTCGDEIDEWFYDQLGLIYKMFGEIDAALSYFEKGLLIEQEKGDRQGEGTSLNNIGSIYLKRGDDETALRYLEQSLEISREIGVPDGNTLNNIGDCLKNGDLID</sequence>
<protein>
    <submittedName>
        <fullName evidence="3">TPR repeat-containing protein</fullName>
    </submittedName>
</protein>
<feature type="repeat" description="TPR" evidence="1">
    <location>
        <begin position="882"/>
        <end position="915"/>
    </location>
</feature>
<dbReference type="Gene3D" id="1.25.40.10">
    <property type="entry name" value="Tetratricopeptide repeat domain"/>
    <property type="match status" value="1"/>
</dbReference>
<dbReference type="Gene3D" id="3.40.50.300">
    <property type="entry name" value="P-loop containing nucleotide triphosphate hydrolases"/>
    <property type="match status" value="1"/>
</dbReference>
<dbReference type="InterPro" id="IPR019734">
    <property type="entry name" value="TPR_rpt"/>
</dbReference>
<keyword evidence="1" id="KW-0802">TPR repeat</keyword>
<dbReference type="AlphaFoldDB" id="A0A1V1PBM9"/>
<dbReference type="SUPFAM" id="SSF48452">
    <property type="entry name" value="TPR-like"/>
    <property type="match status" value="1"/>
</dbReference>
<evidence type="ECO:0000313" key="4">
    <source>
        <dbReference type="Proteomes" id="UP000189670"/>
    </source>
</evidence>
<name>A0A1V1PBM9_9BACT</name>
<reference evidence="4" key="1">
    <citation type="submission" date="2012-11" db="EMBL/GenBank/DDBJ databases">
        <authorList>
            <person name="Lucero-Rivera Y.E."/>
            <person name="Tovar-Ramirez D."/>
        </authorList>
    </citation>
    <scope>NUCLEOTIDE SEQUENCE [LARGE SCALE GENOMIC DNA]</scope>
    <source>
        <strain evidence="4">Araruama</strain>
    </source>
</reference>
<dbReference type="Pfam" id="PF12770">
    <property type="entry name" value="CHAT"/>
    <property type="match status" value="1"/>
</dbReference>
<dbReference type="SMART" id="SM00028">
    <property type="entry name" value="TPR"/>
    <property type="match status" value="2"/>
</dbReference>
<comment type="caution">
    <text evidence="3">The sequence shown here is derived from an EMBL/GenBank/DDBJ whole genome shotgun (WGS) entry which is preliminary data.</text>
</comment>
<dbReference type="InterPro" id="IPR011990">
    <property type="entry name" value="TPR-like_helical_dom_sf"/>
</dbReference>
<dbReference type="InterPro" id="IPR027417">
    <property type="entry name" value="P-loop_NTPase"/>
</dbReference>
<dbReference type="PANTHER" id="PTHR10098">
    <property type="entry name" value="RAPSYN-RELATED"/>
    <property type="match status" value="1"/>
</dbReference>
<evidence type="ECO:0000259" key="2">
    <source>
        <dbReference type="Pfam" id="PF12770"/>
    </source>
</evidence>
<proteinExistence type="predicted"/>
<dbReference type="InterPro" id="IPR024983">
    <property type="entry name" value="CHAT_dom"/>
</dbReference>
<dbReference type="Proteomes" id="UP000189670">
    <property type="component" value="Unassembled WGS sequence"/>
</dbReference>
<gene>
    <name evidence="3" type="ORF">OMM_01816</name>
</gene>
<dbReference type="EMBL" id="ATBP01000162">
    <property type="protein sequence ID" value="ETR72312.1"/>
    <property type="molecule type" value="Genomic_DNA"/>
</dbReference>
<dbReference type="SUPFAM" id="SSF52540">
    <property type="entry name" value="P-loop containing nucleoside triphosphate hydrolases"/>
    <property type="match status" value="1"/>
</dbReference>
<feature type="domain" description="CHAT" evidence="2">
    <location>
        <begin position="151"/>
        <end position="315"/>
    </location>
</feature>
<dbReference type="Pfam" id="PF13424">
    <property type="entry name" value="TPR_12"/>
    <property type="match status" value="1"/>
</dbReference>
<feature type="repeat" description="TPR" evidence="1">
    <location>
        <begin position="842"/>
        <end position="875"/>
    </location>
</feature>
<organism evidence="3 4">
    <name type="scientific">Candidatus Magnetoglobus multicellularis str. Araruama</name>
    <dbReference type="NCBI Taxonomy" id="890399"/>
    <lineage>
        <taxon>Bacteria</taxon>
        <taxon>Pseudomonadati</taxon>
        <taxon>Thermodesulfobacteriota</taxon>
        <taxon>Desulfobacteria</taxon>
        <taxon>Desulfobacterales</taxon>
        <taxon>Desulfobacteraceae</taxon>
        <taxon>Candidatus Magnetoglobus</taxon>
    </lineage>
</organism>
<dbReference type="PROSITE" id="PS50005">
    <property type="entry name" value="TPR"/>
    <property type="match status" value="2"/>
</dbReference>